<evidence type="ECO:0000256" key="1">
    <source>
        <dbReference type="SAM" id="MobiDB-lite"/>
    </source>
</evidence>
<feature type="region of interest" description="Disordered" evidence="1">
    <location>
        <begin position="1"/>
        <end position="39"/>
    </location>
</feature>
<protein>
    <submittedName>
        <fullName evidence="2">Uncharacterized protein</fullName>
    </submittedName>
</protein>
<keyword evidence="3" id="KW-1185">Reference proteome</keyword>
<gene>
    <name evidence="2" type="ORF">DCAF_LOCUS11218</name>
</gene>
<dbReference type="EMBL" id="CAWUPB010000994">
    <property type="protein sequence ID" value="CAK7336211.1"/>
    <property type="molecule type" value="Genomic_DNA"/>
</dbReference>
<evidence type="ECO:0000313" key="2">
    <source>
        <dbReference type="EMBL" id="CAK7336211.1"/>
    </source>
</evidence>
<dbReference type="Proteomes" id="UP001314170">
    <property type="component" value="Unassembled WGS sequence"/>
</dbReference>
<reference evidence="2 3" key="1">
    <citation type="submission" date="2024-01" db="EMBL/GenBank/DDBJ databases">
        <authorList>
            <person name="Waweru B."/>
        </authorList>
    </citation>
    <scope>NUCLEOTIDE SEQUENCE [LARGE SCALE GENOMIC DNA]</scope>
</reference>
<evidence type="ECO:0000313" key="3">
    <source>
        <dbReference type="Proteomes" id="UP001314170"/>
    </source>
</evidence>
<proteinExistence type="predicted"/>
<accession>A0AAV1RHI7</accession>
<organism evidence="2 3">
    <name type="scientific">Dovyalis caffra</name>
    <dbReference type="NCBI Taxonomy" id="77055"/>
    <lineage>
        <taxon>Eukaryota</taxon>
        <taxon>Viridiplantae</taxon>
        <taxon>Streptophyta</taxon>
        <taxon>Embryophyta</taxon>
        <taxon>Tracheophyta</taxon>
        <taxon>Spermatophyta</taxon>
        <taxon>Magnoliopsida</taxon>
        <taxon>eudicotyledons</taxon>
        <taxon>Gunneridae</taxon>
        <taxon>Pentapetalae</taxon>
        <taxon>rosids</taxon>
        <taxon>fabids</taxon>
        <taxon>Malpighiales</taxon>
        <taxon>Salicaceae</taxon>
        <taxon>Flacourtieae</taxon>
        <taxon>Dovyalis</taxon>
    </lineage>
</organism>
<sequence length="83" mass="9441">MRSNNSSGCHVKKSTFKNVKSTTGEQPELGAWSLEDRLGPPLEGVEWKLRVQDRRRTEEGNKAKIEGRKKDEDLIVEDSKSIE</sequence>
<feature type="compositionally biased region" description="Polar residues" evidence="1">
    <location>
        <begin position="16"/>
        <end position="25"/>
    </location>
</feature>
<dbReference type="AlphaFoldDB" id="A0AAV1RHI7"/>
<comment type="caution">
    <text evidence="2">The sequence shown here is derived from an EMBL/GenBank/DDBJ whole genome shotgun (WGS) entry which is preliminary data.</text>
</comment>
<feature type="region of interest" description="Disordered" evidence="1">
    <location>
        <begin position="55"/>
        <end position="83"/>
    </location>
</feature>
<name>A0AAV1RHI7_9ROSI</name>